<protein>
    <recommendedName>
        <fullName evidence="4">Secreted protein</fullName>
    </recommendedName>
</protein>
<name>A0ABU4UMZ4_9PSEU</name>
<dbReference type="EMBL" id="JAXAVU010000001">
    <property type="protein sequence ID" value="MDX8140832.1"/>
    <property type="molecule type" value="Genomic_DNA"/>
</dbReference>
<evidence type="ECO:0008006" key="4">
    <source>
        <dbReference type="Google" id="ProtNLM"/>
    </source>
</evidence>
<feature type="signal peptide" evidence="1">
    <location>
        <begin position="1"/>
        <end position="28"/>
    </location>
</feature>
<sequence length="105" mass="11251">MLLKKTRALMLSAGLAAAALTLTVPASAAPVTTASVCGLHYEAGAPTQLWWHNCDASPDLVELHYAVLPNQKVCIPPYADQWVASQDYDNPLGWVNSLSLAGEWC</sequence>
<reference evidence="2 3" key="1">
    <citation type="submission" date="2023-11" db="EMBL/GenBank/DDBJ databases">
        <title>Lentzea sokolovensis, sp. nov., Lentzea kristufkii, sp. nov., and Lentzea miocenensis, sp. nov., rare actinobacteria from Sokolov Coal Basin, Miocene lacustrine sediment, Czech Republic.</title>
        <authorList>
            <person name="Lara A."/>
            <person name="Kotroba L."/>
            <person name="Nouioui I."/>
            <person name="Neumann-Schaal M."/>
            <person name="Mast Y."/>
            <person name="Chronakova A."/>
        </authorList>
    </citation>
    <scope>NUCLEOTIDE SEQUENCE [LARGE SCALE GENOMIC DNA]</scope>
    <source>
        <strain evidence="2 3">BCCO 10_0061</strain>
    </source>
</reference>
<accession>A0ABU4UMZ4</accession>
<keyword evidence="3" id="KW-1185">Reference proteome</keyword>
<dbReference type="RefSeq" id="WP_319973175.1">
    <property type="nucleotide sequence ID" value="NZ_JAXAVU010000001.1"/>
</dbReference>
<comment type="caution">
    <text evidence="2">The sequence shown here is derived from an EMBL/GenBank/DDBJ whole genome shotgun (WGS) entry which is preliminary data.</text>
</comment>
<feature type="chain" id="PRO_5045764798" description="Secreted protein" evidence="1">
    <location>
        <begin position="29"/>
        <end position="105"/>
    </location>
</feature>
<evidence type="ECO:0000313" key="3">
    <source>
        <dbReference type="Proteomes" id="UP001285352"/>
    </source>
</evidence>
<gene>
    <name evidence="2" type="ORF">SK854_01825</name>
</gene>
<proteinExistence type="predicted"/>
<evidence type="ECO:0000313" key="2">
    <source>
        <dbReference type="EMBL" id="MDX8140832.1"/>
    </source>
</evidence>
<dbReference type="Proteomes" id="UP001285352">
    <property type="component" value="Unassembled WGS sequence"/>
</dbReference>
<evidence type="ECO:0000256" key="1">
    <source>
        <dbReference type="SAM" id="SignalP"/>
    </source>
</evidence>
<organism evidence="2 3">
    <name type="scientific">Lentzea sokolovensis</name>
    <dbReference type="NCBI Taxonomy" id="3095429"/>
    <lineage>
        <taxon>Bacteria</taxon>
        <taxon>Bacillati</taxon>
        <taxon>Actinomycetota</taxon>
        <taxon>Actinomycetes</taxon>
        <taxon>Pseudonocardiales</taxon>
        <taxon>Pseudonocardiaceae</taxon>
        <taxon>Lentzea</taxon>
    </lineage>
</organism>
<reference evidence="2 3" key="2">
    <citation type="submission" date="2023-11" db="EMBL/GenBank/DDBJ databases">
        <authorList>
            <person name="Lara A.C."/>
            <person name="Chronakova A."/>
        </authorList>
    </citation>
    <scope>NUCLEOTIDE SEQUENCE [LARGE SCALE GENOMIC DNA]</scope>
    <source>
        <strain evidence="2 3">BCCO 10_0061</strain>
    </source>
</reference>
<keyword evidence="1" id="KW-0732">Signal</keyword>